<accession>A0A1V9YU30</accession>
<dbReference type="PANTHER" id="PTHR45184:SF1">
    <property type="entry name" value="DNAJ PROTEIN ERDJ3A"/>
    <property type="match status" value="1"/>
</dbReference>
<protein>
    <recommendedName>
        <fullName evidence="5">Thioredoxin domain-containing protein</fullName>
    </recommendedName>
</protein>
<evidence type="ECO:0000313" key="4">
    <source>
        <dbReference type="Proteomes" id="UP000243217"/>
    </source>
</evidence>
<dbReference type="InterPro" id="IPR036249">
    <property type="entry name" value="Thioredoxin-like_sf"/>
</dbReference>
<dbReference type="InterPro" id="IPR052842">
    <property type="entry name" value="ER_Co-chaperone"/>
</dbReference>
<feature type="region of interest" description="Disordered" evidence="1">
    <location>
        <begin position="658"/>
        <end position="692"/>
    </location>
</feature>
<dbReference type="STRING" id="74557.A0A1V9YU30"/>
<evidence type="ECO:0000313" key="3">
    <source>
        <dbReference type="EMBL" id="OQR89161.1"/>
    </source>
</evidence>
<dbReference type="OrthoDB" id="298672at2759"/>
<evidence type="ECO:0008006" key="5">
    <source>
        <dbReference type="Google" id="ProtNLM"/>
    </source>
</evidence>
<keyword evidence="4" id="KW-1185">Reference proteome</keyword>
<dbReference type="Gene3D" id="3.40.30.10">
    <property type="entry name" value="Glutaredoxin"/>
    <property type="match status" value="2"/>
</dbReference>
<organism evidence="3 4">
    <name type="scientific">Thraustotheca clavata</name>
    <dbReference type="NCBI Taxonomy" id="74557"/>
    <lineage>
        <taxon>Eukaryota</taxon>
        <taxon>Sar</taxon>
        <taxon>Stramenopiles</taxon>
        <taxon>Oomycota</taxon>
        <taxon>Saprolegniomycetes</taxon>
        <taxon>Saprolegniales</taxon>
        <taxon>Achlyaceae</taxon>
        <taxon>Thraustotheca</taxon>
    </lineage>
</organism>
<feature type="non-terminal residue" evidence="3">
    <location>
        <position position="692"/>
    </location>
</feature>
<dbReference type="SUPFAM" id="SSF52833">
    <property type="entry name" value="Thioredoxin-like"/>
    <property type="match status" value="1"/>
</dbReference>
<dbReference type="Proteomes" id="UP000243217">
    <property type="component" value="Unassembled WGS sequence"/>
</dbReference>
<proteinExistence type="predicted"/>
<name>A0A1V9YU30_9STRA</name>
<evidence type="ECO:0000256" key="2">
    <source>
        <dbReference type="SAM" id="SignalP"/>
    </source>
</evidence>
<feature type="chain" id="PRO_5010723442" description="Thioredoxin domain-containing protein" evidence="2">
    <location>
        <begin position="18"/>
        <end position="692"/>
    </location>
</feature>
<reference evidence="3 4" key="1">
    <citation type="journal article" date="2014" name="Genome Biol. Evol.">
        <title>The secreted proteins of Achlya hypogyna and Thraustotheca clavata identify the ancestral oomycete secretome and reveal gene acquisitions by horizontal gene transfer.</title>
        <authorList>
            <person name="Misner I."/>
            <person name="Blouin N."/>
            <person name="Leonard G."/>
            <person name="Richards T.A."/>
            <person name="Lane C.E."/>
        </authorList>
    </citation>
    <scope>NUCLEOTIDE SEQUENCE [LARGE SCALE GENOMIC DNA]</scope>
    <source>
        <strain evidence="3 4">ATCC 34112</strain>
    </source>
</reference>
<dbReference type="PANTHER" id="PTHR45184">
    <property type="entry name" value="DNAJ PROTEIN ERDJ3A"/>
    <property type="match status" value="1"/>
</dbReference>
<dbReference type="EMBL" id="JNBS01002836">
    <property type="protein sequence ID" value="OQR89161.1"/>
    <property type="molecule type" value="Genomic_DNA"/>
</dbReference>
<comment type="caution">
    <text evidence="3">The sequence shown here is derived from an EMBL/GenBank/DDBJ whole genome shotgun (WGS) entry which is preliminary data.</text>
</comment>
<feature type="signal peptide" evidence="2">
    <location>
        <begin position="1"/>
        <end position="17"/>
    </location>
</feature>
<feature type="compositionally biased region" description="Basic residues" evidence="1">
    <location>
        <begin position="682"/>
        <end position="692"/>
    </location>
</feature>
<dbReference type="AlphaFoldDB" id="A0A1V9YU30"/>
<keyword evidence="2" id="KW-0732">Signal</keyword>
<sequence>MWQRVIFALASFAIICAKEVENTWPYEGVVQVDTVKVLAATGMESTEKLWLLLYGNKDEDQILSAMNDIALEYPYAVNAGWISKDVATFFGVQSLPPPVLMQLRAKPTWNPYKERMYRPPEHVAIQLNKMDTRALKKFVRENAPSNVVSTWNTTWLEPRVVLFTKKKTPTLLYKALSIEYPNVAFHLVHDDKELQAQFGVSELPALIAGTSSTSFQLFPAEKDLTNYNDLLEFVEPFAPQVQKGKSRWMSPEEFENALADATSAQKPEAWVILVQSSVDTPIDPLTDELWLESISDIRSKAGILINTALVLCPSDSDNEICKESHIAYLPYSNTPKTIKSIKVIPSIADVSNIVLQSLPDTTSALYGSTDINAFFSRMLTANTISFVLFTQKSEPPVLFQALALAFPKVQIGVLYHPTEEIKAQFGIRHVPSMVAVMSPLDPSVPREQFSMAFYDKKQMGPANYENLSRFLTQVVATYMPKEEPESDNVAIVLTEATSAKDFDRVCHGTLICVIGFFKKEDDEKYIPILEDLTLKSQQQKSPVVYLYIEGDCQVALAHQLGIESWHLPTIAVYSPHKHRYATHVGVMDKESIESFVHSVLYGKTKTIAIDQPFEWIDPSQCHLSSTQPEEIIIDEDLDDMADMMQEILAEEAKQKEQLKQALKEEEKERKQKAKEAKEAAKHQKTKKKKKSK</sequence>
<feature type="compositionally biased region" description="Basic and acidic residues" evidence="1">
    <location>
        <begin position="658"/>
        <end position="681"/>
    </location>
</feature>
<evidence type="ECO:0000256" key="1">
    <source>
        <dbReference type="SAM" id="MobiDB-lite"/>
    </source>
</evidence>
<gene>
    <name evidence="3" type="ORF">THRCLA_09891</name>
</gene>